<name>D4H207_DENA2</name>
<dbReference type="KEGG" id="dap:Dacet_0179"/>
<evidence type="ECO:0000313" key="1">
    <source>
        <dbReference type="EMBL" id="ADD66984.1"/>
    </source>
</evidence>
<dbReference type="Proteomes" id="UP000002012">
    <property type="component" value="Chromosome"/>
</dbReference>
<dbReference type="EMBL" id="CP001968">
    <property type="protein sequence ID" value="ADD66984.1"/>
    <property type="molecule type" value="Genomic_DNA"/>
</dbReference>
<accession>D4H207</accession>
<dbReference type="HOGENOM" id="CLU_166047_0_0_0"/>
<dbReference type="OrthoDB" id="5397031at2"/>
<dbReference type="RefSeq" id="WP_013009532.1">
    <property type="nucleotide sequence ID" value="NC_013943.1"/>
</dbReference>
<dbReference type="SUPFAM" id="SSF52091">
    <property type="entry name" value="SpoIIaa-like"/>
    <property type="match status" value="1"/>
</dbReference>
<proteinExistence type="predicted"/>
<dbReference type="InterPro" id="IPR036513">
    <property type="entry name" value="STAS_dom_sf"/>
</dbReference>
<dbReference type="InParanoid" id="D4H207"/>
<organism evidence="1 2">
    <name type="scientific">Denitrovibrio acetiphilus (strain DSM 12809 / NBRC 114555 / N2460)</name>
    <dbReference type="NCBI Taxonomy" id="522772"/>
    <lineage>
        <taxon>Bacteria</taxon>
        <taxon>Pseudomonadati</taxon>
        <taxon>Deferribacterota</taxon>
        <taxon>Deferribacteres</taxon>
        <taxon>Deferribacterales</taxon>
        <taxon>Geovibrionaceae</taxon>
        <taxon>Denitrovibrio</taxon>
    </lineage>
</organism>
<dbReference type="STRING" id="522772.Dacet_0179"/>
<dbReference type="AlphaFoldDB" id="D4H207"/>
<gene>
    <name evidence="1" type="ordered locus">Dacet_0179</name>
</gene>
<protein>
    <submittedName>
        <fullName evidence="1">Anti-sigma-factor antagonist</fullName>
    </submittedName>
</protein>
<sequence length="116" mass="13151">MLDMKYEKKNDKTARLLLSGELTVMNTIPLHKKILEIFEDVDSLSISLEKISKIDMTFAQLLCASHKAYSHADKIFSIEGDCAALYSRTDDLGYTRHKGCGNDKNDDCVLVRKEVH</sequence>
<dbReference type="PaxDb" id="522772-Dacet_0179"/>
<evidence type="ECO:0000313" key="2">
    <source>
        <dbReference type="Proteomes" id="UP000002012"/>
    </source>
</evidence>
<keyword evidence="2" id="KW-1185">Reference proteome</keyword>
<reference evidence="1 2" key="1">
    <citation type="journal article" date="2010" name="Stand. Genomic Sci.">
        <title>Complete genome sequence of Denitrovibrio acetiphilus type strain (N2460).</title>
        <authorList>
            <person name="Kiss H."/>
            <person name="Lang E."/>
            <person name="Lapidus A."/>
            <person name="Copeland A."/>
            <person name="Nolan M."/>
            <person name="Glavina Del Rio T."/>
            <person name="Chen F."/>
            <person name="Lucas S."/>
            <person name="Tice H."/>
            <person name="Cheng J.F."/>
            <person name="Han C."/>
            <person name="Goodwin L."/>
            <person name="Pitluck S."/>
            <person name="Liolios K."/>
            <person name="Pati A."/>
            <person name="Ivanova N."/>
            <person name="Mavromatis K."/>
            <person name="Chen A."/>
            <person name="Palaniappan K."/>
            <person name="Land M."/>
            <person name="Hauser L."/>
            <person name="Chang Y.J."/>
            <person name="Jeffries C.D."/>
            <person name="Detter J.C."/>
            <person name="Brettin T."/>
            <person name="Spring S."/>
            <person name="Rohde M."/>
            <person name="Goker M."/>
            <person name="Woyke T."/>
            <person name="Bristow J."/>
            <person name="Eisen J.A."/>
            <person name="Markowitz V."/>
            <person name="Hugenholtz P."/>
            <person name="Kyrpides N.C."/>
            <person name="Klenk H.P."/>
        </authorList>
    </citation>
    <scope>NUCLEOTIDE SEQUENCE [LARGE SCALE GENOMIC DNA]</scope>
    <source>
        <strain evidence="2">DSM 12809 / NBRC 114555 / N2460</strain>
    </source>
</reference>